<dbReference type="Gene3D" id="2.160.10.10">
    <property type="entry name" value="Hexapeptide repeat proteins"/>
    <property type="match status" value="1"/>
</dbReference>
<protein>
    <submittedName>
        <fullName evidence="1">Gamma carbonic anhydrase family protein</fullName>
    </submittedName>
</protein>
<keyword evidence="2" id="KW-1185">Reference proteome</keyword>
<dbReference type="InterPro" id="IPR050484">
    <property type="entry name" value="Transf_Hexapept/Carb_Anhydrase"/>
</dbReference>
<reference evidence="1" key="2">
    <citation type="submission" date="2023-01" db="EMBL/GenBank/DDBJ databases">
        <authorList>
            <person name="Sun Q."/>
            <person name="Evtushenko L."/>
        </authorList>
    </citation>
    <scope>NUCLEOTIDE SEQUENCE</scope>
    <source>
        <strain evidence="1">VKM B-1513</strain>
    </source>
</reference>
<dbReference type="RefSeq" id="WP_271186008.1">
    <property type="nucleotide sequence ID" value="NZ_BSFE01000002.1"/>
</dbReference>
<dbReference type="PANTHER" id="PTHR13061:SF29">
    <property type="entry name" value="GAMMA CARBONIC ANHYDRASE-LIKE 1, MITOCHONDRIAL-RELATED"/>
    <property type="match status" value="1"/>
</dbReference>
<organism evidence="1 2">
    <name type="scientific">Maricaulis virginensis</name>
    <dbReference type="NCBI Taxonomy" id="144022"/>
    <lineage>
        <taxon>Bacteria</taxon>
        <taxon>Pseudomonadati</taxon>
        <taxon>Pseudomonadota</taxon>
        <taxon>Alphaproteobacteria</taxon>
        <taxon>Maricaulales</taxon>
        <taxon>Maricaulaceae</taxon>
        <taxon>Maricaulis</taxon>
    </lineage>
</organism>
<dbReference type="SUPFAM" id="SSF51161">
    <property type="entry name" value="Trimeric LpxA-like enzymes"/>
    <property type="match status" value="1"/>
</dbReference>
<dbReference type="Proteomes" id="UP001143486">
    <property type="component" value="Unassembled WGS sequence"/>
</dbReference>
<dbReference type="EMBL" id="BSFE01000002">
    <property type="protein sequence ID" value="GLK51628.1"/>
    <property type="molecule type" value="Genomic_DNA"/>
</dbReference>
<dbReference type="InterPro" id="IPR047324">
    <property type="entry name" value="LbH_gamma_CA-like"/>
</dbReference>
<gene>
    <name evidence="1" type="ORF">GCM10017621_11360</name>
</gene>
<dbReference type="CDD" id="cd04645">
    <property type="entry name" value="LbH_gamma_CA_like"/>
    <property type="match status" value="1"/>
</dbReference>
<accession>A0A9W6MN35</accession>
<sequence>MALYALGDSVPQTPGEGEYWIAPDAQVMGQVELRRNASVWYGAVVRGDVEAIIIGEDTNVQDLSVLHADYGVPLTLGKGITVGHRAMLHGCTVGDYSLIGIGATVLNGAKIGKNCIVGAHTLITEGKEIPDNSLVVGAPARVIRTLGEDTAVMLKASADHYVENWKRHATQLRRID</sequence>
<comment type="caution">
    <text evidence="1">The sequence shown here is derived from an EMBL/GenBank/DDBJ whole genome shotgun (WGS) entry which is preliminary data.</text>
</comment>
<dbReference type="InterPro" id="IPR011004">
    <property type="entry name" value="Trimer_LpxA-like_sf"/>
</dbReference>
<proteinExistence type="predicted"/>
<dbReference type="Pfam" id="PF00132">
    <property type="entry name" value="Hexapep"/>
    <property type="match status" value="1"/>
</dbReference>
<evidence type="ECO:0000313" key="1">
    <source>
        <dbReference type="EMBL" id="GLK51628.1"/>
    </source>
</evidence>
<dbReference type="InterPro" id="IPR001451">
    <property type="entry name" value="Hexapep"/>
</dbReference>
<name>A0A9W6MN35_9PROT</name>
<reference evidence="1" key="1">
    <citation type="journal article" date="2014" name="Int. J. Syst. Evol. Microbiol.">
        <title>Complete genome sequence of Corynebacterium casei LMG S-19264T (=DSM 44701T), isolated from a smear-ripened cheese.</title>
        <authorList>
            <consortium name="US DOE Joint Genome Institute (JGI-PGF)"/>
            <person name="Walter F."/>
            <person name="Albersmeier A."/>
            <person name="Kalinowski J."/>
            <person name="Ruckert C."/>
        </authorList>
    </citation>
    <scope>NUCLEOTIDE SEQUENCE</scope>
    <source>
        <strain evidence="1">VKM B-1513</strain>
    </source>
</reference>
<dbReference type="PANTHER" id="PTHR13061">
    <property type="entry name" value="DYNACTIN SUBUNIT P25"/>
    <property type="match status" value="1"/>
</dbReference>
<dbReference type="AlphaFoldDB" id="A0A9W6MN35"/>
<evidence type="ECO:0000313" key="2">
    <source>
        <dbReference type="Proteomes" id="UP001143486"/>
    </source>
</evidence>